<reference evidence="4" key="2">
    <citation type="submission" date="2013-04" db="EMBL/GenBank/DDBJ databases">
        <title>Bisphenol A degrading Sphingobium sp. strain BiD32.</title>
        <authorList>
            <person name="Nielsen J.L."/>
            <person name="Zhou N.A."/>
            <person name="Kjeldal H."/>
        </authorList>
    </citation>
    <scope>NUCLEOTIDE SEQUENCE [LARGE SCALE GENOMIC DNA]</scope>
    <source>
        <strain evidence="4">BiD32</strain>
    </source>
</reference>
<evidence type="ECO:0000313" key="3">
    <source>
        <dbReference type="EMBL" id="CCW16775.1"/>
    </source>
</evidence>
<dbReference type="OrthoDB" id="9804721at2"/>
<dbReference type="AlphaFoldDB" id="N1MHT4"/>
<dbReference type="Proteomes" id="UP000013201">
    <property type="component" value="Unassembled WGS sequence"/>
</dbReference>
<dbReference type="CDD" id="cd00293">
    <property type="entry name" value="USP-like"/>
    <property type="match status" value="1"/>
</dbReference>
<sequence>MMTEIRDILLFMVSYPYRTPGWGLDASLSLAERFDARLSGVVCQTHIPAVGNWLADKLVHANALIAGENVRSRAATTDLLNEFAALVGKERRGEQFLVECGPLVNPMEPARIARTHDLTVVPVETNVEFQVAAEALVFDSGRPVLLLPRPRSEGLAIQDIIIGWDGSRAAARGLTASLPFCRAASSVRLVAISGDKPFAAQHVLEEAQRHLALHDIAARLEEVEATGRDAGKALLDHGSSSGADLLVMGAYGHSKTREFVLGGATRSVLDDPQLPVLLAH</sequence>
<proteinExistence type="inferred from homology"/>
<reference evidence="3 4" key="1">
    <citation type="submission" date="2013-03" db="EMBL/GenBank/DDBJ databases">
        <authorList>
            <person name="Le V."/>
        </authorList>
    </citation>
    <scope>NUCLEOTIDE SEQUENCE [LARGE SCALE GENOMIC DNA]</scope>
    <source>
        <strain evidence="3 4">BiD32</strain>
    </source>
</reference>
<organism evidence="3 4">
    <name type="scientific">Sphingobium indicum BiD32</name>
    <dbReference type="NCBI Taxonomy" id="1301087"/>
    <lineage>
        <taxon>Bacteria</taxon>
        <taxon>Pseudomonadati</taxon>
        <taxon>Pseudomonadota</taxon>
        <taxon>Alphaproteobacteria</taxon>
        <taxon>Sphingomonadales</taxon>
        <taxon>Sphingomonadaceae</taxon>
        <taxon>Sphingobium</taxon>
    </lineage>
</organism>
<dbReference type="PRINTS" id="PR01438">
    <property type="entry name" value="UNVRSLSTRESS"/>
</dbReference>
<evidence type="ECO:0000259" key="2">
    <source>
        <dbReference type="Pfam" id="PF00582"/>
    </source>
</evidence>
<comment type="caution">
    <text evidence="3">The sequence shown here is derived from an EMBL/GenBank/DDBJ whole genome shotgun (WGS) entry which is preliminary data.</text>
</comment>
<gene>
    <name evidence="3" type="ORF">EBBID32_11130</name>
</gene>
<evidence type="ECO:0000256" key="1">
    <source>
        <dbReference type="ARBA" id="ARBA00008791"/>
    </source>
</evidence>
<protein>
    <recommendedName>
        <fullName evidence="2">UspA domain-containing protein</fullName>
    </recommendedName>
</protein>
<feature type="domain" description="UspA" evidence="2">
    <location>
        <begin position="194"/>
        <end position="279"/>
    </location>
</feature>
<dbReference type="InterPro" id="IPR006016">
    <property type="entry name" value="UspA"/>
</dbReference>
<dbReference type="RefSeq" id="WP_006952135.1">
    <property type="nucleotide sequence ID" value="NZ_CAVK010000055.1"/>
</dbReference>
<keyword evidence="4" id="KW-1185">Reference proteome</keyword>
<comment type="similarity">
    <text evidence="1">Belongs to the universal stress protein A family.</text>
</comment>
<evidence type="ECO:0000313" key="4">
    <source>
        <dbReference type="Proteomes" id="UP000013201"/>
    </source>
</evidence>
<dbReference type="Pfam" id="PF00582">
    <property type="entry name" value="Usp"/>
    <property type="match status" value="1"/>
</dbReference>
<name>N1MHT4_9SPHN</name>
<dbReference type="InterPro" id="IPR006015">
    <property type="entry name" value="Universal_stress_UspA"/>
</dbReference>
<accession>N1MHT4</accession>
<dbReference type="Gene3D" id="3.40.50.12370">
    <property type="match status" value="1"/>
</dbReference>
<dbReference type="EMBL" id="CAVK010000055">
    <property type="protein sequence ID" value="CCW16775.1"/>
    <property type="molecule type" value="Genomic_DNA"/>
</dbReference>
<dbReference type="SUPFAM" id="SSF52402">
    <property type="entry name" value="Adenine nucleotide alpha hydrolases-like"/>
    <property type="match status" value="1"/>
</dbReference>